<reference evidence="9" key="2">
    <citation type="submission" date="2023-05" db="EMBL/GenBank/DDBJ databases">
        <authorList>
            <consortium name="Lawrence Berkeley National Laboratory"/>
            <person name="Steindorff A."/>
            <person name="Hensen N."/>
            <person name="Bonometti L."/>
            <person name="Westerberg I."/>
            <person name="Brannstrom I.O."/>
            <person name="Guillou S."/>
            <person name="Cros-Aarteil S."/>
            <person name="Calhoun S."/>
            <person name="Haridas S."/>
            <person name="Kuo A."/>
            <person name="Mondo S."/>
            <person name="Pangilinan J."/>
            <person name="Riley R."/>
            <person name="Labutti K."/>
            <person name="Andreopoulos B."/>
            <person name="Lipzen A."/>
            <person name="Chen C."/>
            <person name="Yanf M."/>
            <person name="Daum C."/>
            <person name="Ng V."/>
            <person name="Clum A."/>
            <person name="Ohm R."/>
            <person name="Martin F."/>
            <person name="Silar P."/>
            <person name="Natvig D."/>
            <person name="Lalanne C."/>
            <person name="Gautier V."/>
            <person name="Ament-Velasquez S.L."/>
            <person name="Kruys A."/>
            <person name="Hutchinson M.I."/>
            <person name="Powell A.J."/>
            <person name="Barry K."/>
            <person name="Miller A.N."/>
            <person name="Grigoriev I.V."/>
            <person name="Debuchy R."/>
            <person name="Gladieux P."/>
            <person name="Thoren M.H."/>
            <person name="Johannesson H."/>
        </authorList>
    </citation>
    <scope>NUCLEOTIDE SEQUENCE</scope>
    <source>
        <strain evidence="9">CBS 990.96</strain>
    </source>
</reference>
<dbReference type="EMBL" id="MU865564">
    <property type="protein sequence ID" value="KAK4221281.1"/>
    <property type="molecule type" value="Genomic_DNA"/>
</dbReference>
<dbReference type="GO" id="GO:0046872">
    <property type="term" value="F:metal ion binding"/>
    <property type="evidence" value="ECO:0007669"/>
    <property type="project" value="UniProtKB-KW"/>
</dbReference>
<name>A0AAN6YNJ5_9PEZI</name>
<evidence type="ECO:0000256" key="6">
    <source>
        <dbReference type="ARBA" id="ARBA00022723"/>
    </source>
</evidence>
<comment type="caution">
    <text evidence="9">The sequence shown here is derived from an EMBL/GenBank/DDBJ whole genome shotgun (WGS) entry which is preliminary data.</text>
</comment>
<proteinExistence type="predicted"/>
<dbReference type="InterPro" id="IPR050973">
    <property type="entry name" value="H3K9_Histone-Lys_N-MTase"/>
</dbReference>
<dbReference type="PANTHER" id="PTHR46223:SF3">
    <property type="entry name" value="HISTONE-LYSINE N-METHYLTRANSFERASE SET-23"/>
    <property type="match status" value="1"/>
</dbReference>
<dbReference type="PANTHER" id="PTHR46223">
    <property type="entry name" value="HISTONE-LYSINE N-METHYLTRANSFERASE SUV39H"/>
    <property type="match status" value="1"/>
</dbReference>
<evidence type="ECO:0000256" key="5">
    <source>
        <dbReference type="ARBA" id="ARBA00022691"/>
    </source>
</evidence>
<evidence type="ECO:0000256" key="2">
    <source>
        <dbReference type="ARBA" id="ARBA00022454"/>
    </source>
</evidence>
<keyword evidence="2" id="KW-0158">Chromosome</keyword>
<keyword evidence="3" id="KW-0489">Methyltransferase</keyword>
<keyword evidence="7" id="KW-0862">Zinc</keyword>
<feature type="domain" description="SET" evidence="8">
    <location>
        <begin position="44"/>
        <end position="158"/>
    </location>
</feature>
<keyword evidence="4" id="KW-0808">Transferase</keyword>
<evidence type="ECO:0000256" key="4">
    <source>
        <dbReference type="ARBA" id="ARBA00022679"/>
    </source>
</evidence>
<dbReference type="Gene3D" id="2.170.270.10">
    <property type="entry name" value="SET domain"/>
    <property type="match status" value="1"/>
</dbReference>
<evidence type="ECO:0000256" key="1">
    <source>
        <dbReference type="ARBA" id="ARBA00004286"/>
    </source>
</evidence>
<gene>
    <name evidence="9" type="ORF">QBC38DRAFT_326215</name>
</gene>
<keyword evidence="10" id="KW-1185">Reference proteome</keyword>
<dbReference type="AlphaFoldDB" id="A0AAN6YNJ5"/>
<evidence type="ECO:0000259" key="8">
    <source>
        <dbReference type="PROSITE" id="PS50280"/>
    </source>
</evidence>
<sequence length="170" mass="19269">IKAGHRVPLADYLCVHCDSHHQSNACNINCYVNFKATHLTPAETKIHLKETRTLGVGVFVRPGQHIARGDYIGEYIGKLKPPAKNNGPYVWSLNNEPRRKMRKLYIDAGDMGNWTRFVNHACRPNVDVLLVQAGKVRMVLFRAAKSIRAGQQLFINYGRDYFKGGLMCRC</sequence>
<evidence type="ECO:0000313" key="9">
    <source>
        <dbReference type="EMBL" id="KAK4221281.1"/>
    </source>
</evidence>
<dbReference type="SMART" id="SM00317">
    <property type="entry name" value="SET"/>
    <property type="match status" value="1"/>
</dbReference>
<dbReference type="Pfam" id="PF00856">
    <property type="entry name" value="SET"/>
    <property type="match status" value="1"/>
</dbReference>
<dbReference type="InterPro" id="IPR001214">
    <property type="entry name" value="SET_dom"/>
</dbReference>
<dbReference type="GO" id="GO:0005694">
    <property type="term" value="C:chromosome"/>
    <property type="evidence" value="ECO:0007669"/>
    <property type="project" value="UniProtKB-SubCell"/>
</dbReference>
<dbReference type="Proteomes" id="UP001301958">
    <property type="component" value="Unassembled WGS sequence"/>
</dbReference>
<dbReference type="PROSITE" id="PS50280">
    <property type="entry name" value="SET"/>
    <property type="match status" value="1"/>
</dbReference>
<organism evidence="9 10">
    <name type="scientific">Podospora fimiseda</name>
    <dbReference type="NCBI Taxonomy" id="252190"/>
    <lineage>
        <taxon>Eukaryota</taxon>
        <taxon>Fungi</taxon>
        <taxon>Dikarya</taxon>
        <taxon>Ascomycota</taxon>
        <taxon>Pezizomycotina</taxon>
        <taxon>Sordariomycetes</taxon>
        <taxon>Sordariomycetidae</taxon>
        <taxon>Sordariales</taxon>
        <taxon>Podosporaceae</taxon>
        <taxon>Podospora</taxon>
    </lineage>
</organism>
<comment type="subcellular location">
    <subcellularLocation>
        <location evidence="1">Chromosome</location>
    </subcellularLocation>
</comment>
<dbReference type="GO" id="GO:0008168">
    <property type="term" value="F:methyltransferase activity"/>
    <property type="evidence" value="ECO:0007669"/>
    <property type="project" value="UniProtKB-KW"/>
</dbReference>
<keyword evidence="5" id="KW-0949">S-adenosyl-L-methionine</keyword>
<evidence type="ECO:0000313" key="10">
    <source>
        <dbReference type="Proteomes" id="UP001301958"/>
    </source>
</evidence>
<dbReference type="GO" id="GO:0032259">
    <property type="term" value="P:methylation"/>
    <property type="evidence" value="ECO:0007669"/>
    <property type="project" value="UniProtKB-KW"/>
</dbReference>
<protein>
    <recommendedName>
        <fullName evidence="8">SET domain-containing protein</fullName>
    </recommendedName>
</protein>
<evidence type="ECO:0000256" key="3">
    <source>
        <dbReference type="ARBA" id="ARBA00022603"/>
    </source>
</evidence>
<accession>A0AAN6YNJ5</accession>
<feature type="non-terminal residue" evidence="9">
    <location>
        <position position="1"/>
    </location>
</feature>
<dbReference type="InterPro" id="IPR046341">
    <property type="entry name" value="SET_dom_sf"/>
</dbReference>
<keyword evidence="6" id="KW-0479">Metal-binding</keyword>
<feature type="non-terminal residue" evidence="9">
    <location>
        <position position="170"/>
    </location>
</feature>
<evidence type="ECO:0000256" key="7">
    <source>
        <dbReference type="ARBA" id="ARBA00022833"/>
    </source>
</evidence>
<dbReference type="SUPFAM" id="SSF82199">
    <property type="entry name" value="SET domain"/>
    <property type="match status" value="1"/>
</dbReference>
<reference evidence="9" key="1">
    <citation type="journal article" date="2023" name="Mol. Phylogenet. Evol.">
        <title>Genome-scale phylogeny and comparative genomics of the fungal order Sordariales.</title>
        <authorList>
            <person name="Hensen N."/>
            <person name="Bonometti L."/>
            <person name="Westerberg I."/>
            <person name="Brannstrom I.O."/>
            <person name="Guillou S."/>
            <person name="Cros-Aarteil S."/>
            <person name="Calhoun S."/>
            <person name="Haridas S."/>
            <person name="Kuo A."/>
            <person name="Mondo S."/>
            <person name="Pangilinan J."/>
            <person name="Riley R."/>
            <person name="LaButti K."/>
            <person name="Andreopoulos B."/>
            <person name="Lipzen A."/>
            <person name="Chen C."/>
            <person name="Yan M."/>
            <person name="Daum C."/>
            <person name="Ng V."/>
            <person name="Clum A."/>
            <person name="Steindorff A."/>
            <person name="Ohm R.A."/>
            <person name="Martin F."/>
            <person name="Silar P."/>
            <person name="Natvig D.O."/>
            <person name="Lalanne C."/>
            <person name="Gautier V."/>
            <person name="Ament-Velasquez S.L."/>
            <person name="Kruys A."/>
            <person name="Hutchinson M.I."/>
            <person name="Powell A.J."/>
            <person name="Barry K."/>
            <person name="Miller A.N."/>
            <person name="Grigoriev I.V."/>
            <person name="Debuchy R."/>
            <person name="Gladieux P."/>
            <person name="Hiltunen Thoren M."/>
            <person name="Johannesson H."/>
        </authorList>
    </citation>
    <scope>NUCLEOTIDE SEQUENCE</scope>
    <source>
        <strain evidence="9">CBS 990.96</strain>
    </source>
</reference>